<proteinExistence type="predicted"/>
<organism evidence="6 7">
    <name type="scientific">Pichia sorbitophila (strain ATCC MYA-4447 / BCRC 22081 / CBS 7064 / NBRC 10061 / NRRL Y-12695)</name>
    <name type="common">Hybrid yeast</name>
    <dbReference type="NCBI Taxonomy" id="559304"/>
    <lineage>
        <taxon>Eukaryota</taxon>
        <taxon>Fungi</taxon>
        <taxon>Dikarya</taxon>
        <taxon>Ascomycota</taxon>
        <taxon>Saccharomycotina</taxon>
        <taxon>Pichiomycetes</taxon>
        <taxon>Debaryomycetaceae</taxon>
        <taxon>Millerozyma</taxon>
    </lineage>
</organism>
<dbReference type="AlphaFoldDB" id="G8YE24"/>
<keyword evidence="3" id="KW-0804">Transcription</keyword>
<dbReference type="GO" id="GO:0016586">
    <property type="term" value="C:RSC-type complex"/>
    <property type="evidence" value="ECO:0007669"/>
    <property type="project" value="TreeGrafter"/>
</dbReference>
<dbReference type="OMA" id="KRFVIKG"/>
<dbReference type="InParanoid" id="G8YE24"/>
<gene>
    <name evidence="6" type="primary">Piso0_002079</name>
    <name evidence="6" type="ORF">GNLVRS01_PISO0I02428g</name>
</gene>
<dbReference type="PANTHER" id="PTHR22970:SF14">
    <property type="entry name" value="AT-RICH INTERACTIVE DOMAIN-CONTAINING PROTEIN 2"/>
    <property type="match status" value="1"/>
</dbReference>
<dbReference type="PROSITE" id="PS51526">
    <property type="entry name" value="RFX_DBD"/>
    <property type="match status" value="1"/>
</dbReference>
<evidence type="ECO:0000256" key="1">
    <source>
        <dbReference type="ARBA" id="ARBA00022853"/>
    </source>
</evidence>
<keyword evidence="7" id="KW-1185">Reference proteome</keyword>
<evidence type="ECO:0000313" key="7">
    <source>
        <dbReference type="Proteomes" id="UP000005222"/>
    </source>
</evidence>
<dbReference type="PANTHER" id="PTHR22970">
    <property type="entry name" value="AT-RICH INTERACTIVE DOMAIN-CONTAINING PROTEIN 2"/>
    <property type="match status" value="1"/>
</dbReference>
<dbReference type="InterPro" id="IPR003150">
    <property type="entry name" value="DNA-bd_RFX"/>
</dbReference>
<name>G8YE24_PICSO</name>
<dbReference type="HOGENOM" id="CLU_442787_0_0_1"/>
<evidence type="ECO:0000313" key="6">
    <source>
        <dbReference type="EMBL" id="CCE81423.1"/>
    </source>
</evidence>
<dbReference type="GO" id="GO:0006325">
    <property type="term" value="P:chromatin organization"/>
    <property type="evidence" value="ECO:0007669"/>
    <property type="project" value="UniProtKB-KW"/>
</dbReference>
<dbReference type="eggNOG" id="ENOG502QVTM">
    <property type="taxonomic scope" value="Eukaryota"/>
</dbReference>
<dbReference type="Proteomes" id="UP000005222">
    <property type="component" value="Chromosome I"/>
</dbReference>
<reference evidence="6 7" key="1">
    <citation type="journal article" date="2012" name="G3 (Bethesda)">
        <title>Pichia sorbitophila, an interspecies yeast hybrid reveals early steps of genome resolution following polyploidization.</title>
        <authorList>
            <person name="Leh Louis V."/>
            <person name="Despons L."/>
            <person name="Friedrich A."/>
            <person name="Martin T."/>
            <person name="Durrens P."/>
            <person name="Casaregola S."/>
            <person name="Neuveglise C."/>
            <person name="Fairhead C."/>
            <person name="Marck C."/>
            <person name="Cruz J.A."/>
            <person name="Straub M.L."/>
            <person name="Kugler V."/>
            <person name="Sacerdot C."/>
            <person name="Uzunov Z."/>
            <person name="Thierry A."/>
            <person name="Weiss S."/>
            <person name="Bleykasten C."/>
            <person name="De Montigny J."/>
            <person name="Jacques N."/>
            <person name="Jung P."/>
            <person name="Lemaire M."/>
            <person name="Mallet S."/>
            <person name="Morel G."/>
            <person name="Richard G.F."/>
            <person name="Sarkar A."/>
            <person name="Savel G."/>
            <person name="Schacherer J."/>
            <person name="Seret M.L."/>
            <person name="Talla E."/>
            <person name="Samson G."/>
            <person name="Jubin C."/>
            <person name="Poulain J."/>
            <person name="Vacherie B."/>
            <person name="Barbe V."/>
            <person name="Pelletier E."/>
            <person name="Sherman D.J."/>
            <person name="Westhof E."/>
            <person name="Weissenbach J."/>
            <person name="Baret P.V."/>
            <person name="Wincker P."/>
            <person name="Gaillardin C."/>
            <person name="Dujon B."/>
            <person name="Souciet J.L."/>
        </authorList>
    </citation>
    <scope>NUCLEOTIDE SEQUENCE [LARGE SCALE GENOMIC DNA]</scope>
    <source>
        <strain evidence="7">ATCC MYA-4447 / BCRC 22081 / CBS 7064 / NBRC 10061 / NRRL Y-12695</strain>
    </source>
</reference>
<dbReference type="GO" id="GO:0003677">
    <property type="term" value="F:DNA binding"/>
    <property type="evidence" value="ECO:0007669"/>
    <property type="project" value="InterPro"/>
</dbReference>
<evidence type="ECO:0000256" key="3">
    <source>
        <dbReference type="ARBA" id="ARBA00023163"/>
    </source>
</evidence>
<protein>
    <submittedName>
        <fullName evidence="6">Piso0_002079 protein</fullName>
    </submittedName>
</protein>
<evidence type="ECO:0000256" key="4">
    <source>
        <dbReference type="ARBA" id="ARBA00023242"/>
    </source>
</evidence>
<keyword evidence="2" id="KW-0805">Transcription regulation</keyword>
<accession>G8YE24</accession>
<dbReference type="OrthoDB" id="338531at2759"/>
<dbReference type="GO" id="GO:0006355">
    <property type="term" value="P:regulation of DNA-templated transcription"/>
    <property type="evidence" value="ECO:0007669"/>
    <property type="project" value="InterPro"/>
</dbReference>
<evidence type="ECO:0000259" key="5">
    <source>
        <dbReference type="PROSITE" id="PS51526"/>
    </source>
</evidence>
<keyword evidence="1" id="KW-0156">Chromatin regulator</keyword>
<sequence length="628" mass="70689">MTTPHAVPITVPSTKKVLMLQQNGGANAYLQHNLIGSGFQGPDIMLRIKMCLKSGIESEIDWALVTLSQISCTSPSLVNLEKSRIIGDELINFFKKPFQILVEAKAMNITPDIMSRSLDSLLTLRNLAQDLVNQQWLSQSKTLKRYLIDAVKFYIYWFYSAKDKPQSLRAYHDQFREGLNYVIDVLDPLSCYYVDNTKNDPLFNQLLVLLNSTDDKYLLIGIIKSLTHLLFLKKGDSESEKEKDGEKEENEVITTKCIDALEDAHLSKILNYLLVSDNELVFVSLSFIKEYLLSEAIHPLSNHSMSESQSLRLGKLLQLHGSKAGAQILMKALPSLIISGLPLISPADVSSMPAPTLSKRSQYVSVPSVLPDLSKQLYDIIVRFPEPLRATTWLRCCYEPFSGPQTTEAHPESSDTIPGEVTQISLWKAYEKQFEEVWQSSKNQPNSEFPPLLPAVDFIKNVSSAFPNSEAMVVNIPSENPDQPSKKKFIIKGIQPRQFVVNIDVGNYEALKRNPSPSSDANSESNPGVSDLPVGHVDIDKFHHSIDYVNDIILSSSLKKDSKSVSAINLISHDILSYIIQVLFKRPDSKYLQDIFRVYNYWLPEVLYANPSLLDAGFIELDWLAFLL</sequence>
<dbReference type="STRING" id="559304.G8YE24"/>
<feature type="domain" description="RFX-type winged-helix" evidence="5">
    <location>
        <begin position="390"/>
        <end position="498"/>
    </location>
</feature>
<dbReference type="FunCoup" id="G8YE24">
    <property type="interactions" value="476"/>
</dbReference>
<keyword evidence="4" id="KW-0539">Nucleus</keyword>
<dbReference type="EMBL" id="FO082051">
    <property type="protein sequence ID" value="CCE81423.1"/>
    <property type="molecule type" value="Genomic_DNA"/>
</dbReference>
<evidence type="ECO:0000256" key="2">
    <source>
        <dbReference type="ARBA" id="ARBA00023015"/>
    </source>
</evidence>
<dbReference type="InterPro" id="IPR052406">
    <property type="entry name" value="Chromatin_Remodeling_Comp"/>
</dbReference>